<dbReference type="PANTHER" id="PTHR34118">
    <property type="entry name" value="NF-KAPPA-B INHIBITOR-LIKE PROTEIN-RELATED"/>
    <property type="match status" value="1"/>
</dbReference>
<proteinExistence type="predicted"/>
<feature type="domain" description="CGL160/ATPI" evidence="5">
    <location>
        <begin position="158"/>
        <end position="217"/>
    </location>
</feature>
<dbReference type="InterPro" id="IPR056309">
    <property type="entry name" value="CGL160/ATPI_dom"/>
</dbReference>
<dbReference type="EMBL" id="JBJUIK010000004">
    <property type="protein sequence ID" value="KAL3530362.1"/>
    <property type="molecule type" value="Genomic_DNA"/>
</dbReference>
<evidence type="ECO:0000256" key="4">
    <source>
        <dbReference type="ARBA" id="ARBA00023136"/>
    </source>
</evidence>
<evidence type="ECO:0000313" key="6">
    <source>
        <dbReference type="EMBL" id="KAL3530362.1"/>
    </source>
</evidence>
<gene>
    <name evidence="6" type="ORF">ACH5RR_009684</name>
</gene>
<accession>A0ABD3AHF8</accession>
<comment type="subcellular location">
    <subcellularLocation>
        <location evidence="1">Membrane</location>
        <topology evidence="1">Multi-pass membrane protein</topology>
    </subcellularLocation>
</comment>
<keyword evidence="7" id="KW-1185">Reference proteome</keyword>
<evidence type="ECO:0000256" key="1">
    <source>
        <dbReference type="ARBA" id="ARBA00004141"/>
    </source>
</evidence>
<dbReference type="Proteomes" id="UP001630127">
    <property type="component" value="Unassembled WGS sequence"/>
</dbReference>
<reference evidence="6 7" key="1">
    <citation type="submission" date="2024-11" db="EMBL/GenBank/DDBJ databases">
        <title>A near-complete genome assembly of Cinchona calisaya.</title>
        <authorList>
            <person name="Lian D.C."/>
            <person name="Zhao X.W."/>
            <person name="Wei L."/>
        </authorList>
    </citation>
    <scope>NUCLEOTIDE SEQUENCE [LARGE SCALE GENOMIC DNA]</scope>
    <source>
        <tissue evidence="6">Nenye</tissue>
    </source>
</reference>
<organism evidence="6 7">
    <name type="scientific">Cinchona calisaya</name>
    <dbReference type="NCBI Taxonomy" id="153742"/>
    <lineage>
        <taxon>Eukaryota</taxon>
        <taxon>Viridiplantae</taxon>
        <taxon>Streptophyta</taxon>
        <taxon>Embryophyta</taxon>
        <taxon>Tracheophyta</taxon>
        <taxon>Spermatophyta</taxon>
        <taxon>Magnoliopsida</taxon>
        <taxon>eudicotyledons</taxon>
        <taxon>Gunneridae</taxon>
        <taxon>Pentapetalae</taxon>
        <taxon>asterids</taxon>
        <taxon>lamiids</taxon>
        <taxon>Gentianales</taxon>
        <taxon>Rubiaceae</taxon>
        <taxon>Cinchonoideae</taxon>
        <taxon>Cinchoneae</taxon>
        <taxon>Cinchona</taxon>
    </lineage>
</organism>
<evidence type="ECO:0000256" key="2">
    <source>
        <dbReference type="ARBA" id="ARBA00022692"/>
    </source>
</evidence>
<protein>
    <recommendedName>
        <fullName evidence="5">CGL160/ATPI domain-containing protein</fullName>
    </recommendedName>
</protein>
<dbReference type="PANTHER" id="PTHR34118:SF1">
    <property type="entry name" value="NF-KAPPA-B INHIBITOR-LIKE PROTEIN"/>
    <property type="match status" value="1"/>
</dbReference>
<evidence type="ECO:0000256" key="3">
    <source>
        <dbReference type="ARBA" id="ARBA00022989"/>
    </source>
</evidence>
<keyword evidence="2" id="KW-0812">Transmembrane</keyword>
<evidence type="ECO:0000313" key="7">
    <source>
        <dbReference type="Proteomes" id="UP001630127"/>
    </source>
</evidence>
<comment type="caution">
    <text evidence="6">The sequence shown here is derived from an EMBL/GenBank/DDBJ whole genome shotgun (WGS) entry which is preliminary data.</text>
</comment>
<name>A0ABD3AHF8_9GENT</name>
<evidence type="ECO:0000259" key="5">
    <source>
        <dbReference type="Pfam" id="PF24763"/>
    </source>
</evidence>
<sequence>MNSTTIPLPLRLSYFQLYTPKGPRLPRPSVPPILSVLRTSSAPAVSEFAGDDVLEAFIKEREVSADFIAKVSDKIWLREAINSLNTTTKNVADVSSNDSIQLLEQGLVEENEGGGFLKLKRTNEWILGDSLSAPANKKMSIKELRNDSERRRKLNLLRYEALKKELLLLTVGIGTACGGYCLVVLSVEAALSYAIGVIFSCLYLQLLCQHVDKLSKEKVPEVFRQKKSKKIGIRSQDLQDLFERSMKGTGLALSSPRLVIPAAIYGLWELSQHFAHDLLDFQLVPAMLGIFAYKAAALVQVYRDNEDLQLIFPDNEEISGN</sequence>
<dbReference type="GO" id="GO:0016020">
    <property type="term" value="C:membrane"/>
    <property type="evidence" value="ECO:0007669"/>
    <property type="project" value="UniProtKB-SubCell"/>
</dbReference>
<keyword evidence="3" id="KW-1133">Transmembrane helix</keyword>
<dbReference type="Pfam" id="PF24763">
    <property type="entry name" value="CGL160_C"/>
    <property type="match status" value="1"/>
</dbReference>
<dbReference type="AlphaFoldDB" id="A0ABD3AHF8"/>
<keyword evidence="4" id="KW-0472">Membrane</keyword>